<dbReference type="CDD" id="cd07804">
    <property type="entry name" value="ASKHA_NBD_FGGY_RrXK-like"/>
    <property type="match status" value="1"/>
</dbReference>
<evidence type="ECO:0000259" key="11">
    <source>
        <dbReference type="Pfam" id="PF02782"/>
    </source>
</evidence>
<dbReference type="InterPro" id="IPR043129">
    <property type="entry name" value="ATPase_NBD"/>
</dbReference>
<dbReference type="GO" id="GO:0005524">
    <property type="term" value="F:ATP binding"/>
    <property type="evidence" value="ECO:0007669"/>
    <property type="project" value="UniProtKB-KW"/>
</dbReference>
<evidence type="ECO:0000256" key="8">
    <source>
        <dbReference type="RuleBase" id="RU003733"/>
    </source>
</evidence>
<dbReference type="InterPro" id="IPR050406">
    <property type="entry name" value="FGGY_Carb_Kinase"/>
</dbReference>
<keyword evidence="6 9" id="KW-0067">ATP-binding</keyword>
<evidence type="ECO:0000256" key="1">
    <source>
        <dbReference type="ARBA" id="ARBA00009156"/>
    </source>
</evidence>
<keyword evidence="2 9" id="KW-0859">Xylose metabolism</keyword>
<reference evidence="12" key="2">
    <citation type="journal article" date="2012" name="PLoS ONE">
        <title>A Deeply Branching Thermophilic Bacterium with an Ancient Acetyl-CoA Pathway Dominates a Subsurface Ecosystem.</title>
        <authorList>
            <person name="Takami H."/>
            <person name="Noguchi H."/>
            <person name="Takaki Y."/>
            <person name="Uchiyama I."/>
            <person name="Toyoda A."/>
            <person name="Nishi S."/>
            <person name="Chee G.-J."/>
            <person name="Arai W."/>
            <person name="Nunoura T."/>
            <person name="Itoh T."/>
            <person name="Hattori M."/>
            <person name="Takai K."/>
        </authorList>
    </citation>
    <scope>NUCLEOTIDE SEQUENCE</scope>
</reference>
<dbReference type="InterPro" id="IPR000577">
    <property type="entry name" value="Carb_kinase_FGGY"/>
</dbReference>
<keyword evidence="3 8" id="KW-0808">Transferase</keyword>
<dbReference type="AlphaFoldDB" id="H5SID5"/>
<evidence type="ECO:0000256" key="6">
    <source>
        <dbReference type="ARBA" id="ARBA00022840"/>
    </source>
</evidence>
<dbReference type="EMBL" id="AP011732">
    <property type="protein sequence ID" value="BAL55921.1"/>
    <property type="molecule type" value="Genomic_DNA"/>
</dbReference>
<dbReference type="EC" id="2.7.1.17" evidence="9"/>
<dbReference type="Gene3D" id="3.30.420.40">
    <property type="match status" value="2"/>
</dbReference>
<keyword evidence="4 9" id="KW-0547">Nucleotide-binding</keyword>
<dbReference type="PROSITE" id="PS00445">
    <property type="entry name" value="FGGY_KINASES_2"/>
    <property type="match status" value="1"/>
</dbReference>
<sequence length="494" mass="54749">MNNLLLGIDIGTTATKAILCDPQGNILAEAEAPATLRSPHPAWAEEDPEEWWQNIPHLVQACLKHSGKEAAEIAAVGVSGMVPTLILLDERGKVLRPSIQQNDARSYQEIADFKAQVDEQDILQRTGSAITQQSIGPKLLWLRRHEPQIMAQARHLMGSYDFIVYRLTGALSIERNWALESGLFDLHRENWDDNLLALATISREWLGKIHWPAEVVGEVTPEAAAFTGLRTGTPVVAGSADHIASAFSAGLKKQGDLLVKLGGAGDILYSLDTLLIDPRLFLDYHVIPGKFLINGCMAASGSIIKWFRNEFAPQQSYAELDAEAMAIPPGCEGLILLPYFLGEKTPIFDPQARGLFLGLTLTHRRAHLYRAILEGISFGFYHHLQVLAERGLTTQHARVTNGGARSRLWKQITADVLGIPLEQIAHHPGSSLGAAFVAGMGVGIFQDWNEIEQFITIEAITEPNMANHQRYQELFELYRHTYERLKDIFPRLAV</sequence>
<evidence type="ECO:0000256" key="4">
    <source>
        <dbReference type="ARBA" id="ARBA00022741"/>
    </source>
</evidence>
<organism evidence="12">
    <name type="scientific">uncultured Chloroflexota bacterium</name>
    <dbReference type="NCBI Taxonomy" id="166587"/>
    <lineage>
        <taxon>Bacteria</taxon>
        <taxon>Bacillati</taxon>
        <taxon>Chloroflexota</taxon>
        <taxon>environmental samples</taxon>
    </lineage>
</organism>
<dbReference type="InterPro" id="IPR018483">
    <property type="entry name" value="Carb_kinase_FGGY_CS"/>
</dbReference>
<reference evidence="12" key="1">
    <citation type="journal article" date="2005" name="Environ. Microbiol.">
        <title>Genetic and functional properties of uncultivated thermophilic crenarchaeotes from a subsurface gold mine as revealed by analysis of genome fragments.</title>
        <authorList>
            <person name="Nunoura T."/>
            <person name="Hirayama H."/>
            <person name="Takami H."/>
            <person name="Oida H."/>
            <person name="Nishi S."/>
            <person name="Shimamura S."/>
            <person name="Suzuki Y."/>
            <person name="Inagaki F."/>
            <person name="Takai K."/>
            <person name="Nealson K.H."/>
            <person name="Horikoshi K."/>
        </authorList>
    </citation>
    <scope>NUCLEOTIDE SEQUENCE</scope>
</reference>
<evidence type="ECO:0000256" key="3">
    <source>
        <dbReference type="ARBA" id="ARBA00022679"/>
    </source>
</evidence>
<dbReference type="PANTHER" id="PTHR43095:SF5">
    <property type="entry name" value="XYLULOSE KINASE"/>
    <property type="match status" value="1"/>
</dbReference>
<dbReference type="Pfam" id="PF00370">
    <property type="entry name" value="FGGY_N"/>
    <property type="match status" value="1"/>
</dbReference>
<dbReference type="GO" id="GO:0005997">
    <property type="term" value="P:xylulose metabolic process"/>
    <property type="evidence" value="ECO:0007669"/>
    <property type="project" value="InterPro"/>
</dbReference>
<feature type="domain" description="Carbohydrate kinase FGGY N-terminal" evidence="10">
    <location>
        <begin position="5"/>
        <end position="247"/>
    </location>
</feature>
<evidence type="ECO:0000256" key="2">
    <source>
        <dbReference type="ARBA" id="ARBA00022629"/>
    </source>
</evidence>
<dbReference type="GO" id="GO:0042732">
    <property type="term" value="P:D-xylose metabolic process"/>
    <property type="evidence" value="ECO:0007669"/>
    <property type="project" value="UniProtKB-KW"/>
</dbReference>
<accession>H5SID5</accession>
<evidence type="ECO:0000259" key="10">
    <source>
        <dbReference type="Pfam" id="PF00370"/>
    </source>
</evidence>
<protein>
    <recommendedName>
        <fullName evidence="9">Xylulose kinase</fullName>
        <shortName evidence="9">Xylulokinase</shortName>
        <ecNumber evidence="9">2.7.1.17</ecNumber>
    </recommendedName>
</protein>
<evidence type="ECO:0000256" key="7">
    <source>
        <dbReference type="ARBA" id="ARBA00023277"/>
    </source>
</evidence>
<evidence type="ECO:0000256" key="5">
    <source>
        <dbReference type="ARBA" id="ARBA00022777"/>
    </source>
</evidence>
<dbReference type="InterPro" id="IPR006000">
    <property type="entry name" value="Xylulokinase"/>
</dbReference>
<comment type="catalytic activity">
    <reaction evidence="9">
        <text>D-xylulose + ATP = D-xylulose 5-phosphate + ADP + H(+)</text>
        <dbReference type="Rhea" id="RHEA:10964"/>
        <dbReference type="ChEBI" id="CHEBI:15378"/>
        <dbReference type="ChEBI" id="CHEBI:17140"/>
        <dbReference type="ChEBI" id="CHEBI:30616"/>
        <dbReference type="ChEBI" id="CHEBI:57737"/>
        <dbReference type="ChEBI" id="CHEBI:456216"/>
        <dbReference type="EC" id="2.7.1.17"/>
    </reaction>
</comment>
<feature type="domain" description="Carbohydrate kinase FGGY C-terminal" evidence="11">
    <location>
        <begin position="286"/>
        <end position="440"/>
    </location>
</feature>
<dbReference type="InterPro" id="IPR018485">
    <property type="entry name" value="FGGY_C"/>
</dbReference>
<dbReference type="GO" id="GO:0004856">
    <property type="term" value="F:D-xylulokinase activity"/>
    <property type="evidence" value="ECO:0007669"/>
    <property type="project" value="UniProtKB-EC"/>
</dbReference>
<dbReference type="Pfam" id="PF02782">
    <property type="entry name" value="FGGY_C"/>
    <property type="match status" value="1"/>
</dbReference>
<comment type="similarity">
    <text evidence="1 8">Belongs to the FGGY kinase family.</text>
</comment>
<proteinExistence type="inferred from homology"/>
<name>H5SID5_9CHLR</name>
<dbReference type="InterPro" id="IPR018484">
    <property type="entry name" value="FGGY_N"/>
</dbReference>
<evidence type="ECO:0000256" key="9">
    <source>
        <dbReference type="RuleBase" id="RU364073"/>
    </source>
</evidence>
<gene>
    <name evidence="9" type="primary">xylB</name>
    <name evidence="12" type="ORF">HGMM_F32G01C31</name>
</gene>
<evidence type="ECO:0000313" key="12">
    <source>
        <dbReference type="EMBL" id="BAL55921.1"/>
    </source>
</evidence>
<keyword evidence="7 9" id="KW-0119">Carbohydrate metabolism</keyword>
<dbReference type="PIRSF" id="PIRSF000538">
    <property type="entry name" value="GlpK"/>
    <property type="match status" value="1"/>
</dbReference>
<dbReference type="PANTHER" id="PTHR43095">
    <property type="entry name" value="SUGAR KINASE"/>
    <property type="match status" value="1"/>
</dbReference>
<keyword evidence="5 8" id="KW-0418">Kinase</keyword>
<dbReference type="NCBIfam" id="TIGR01312">
    <property type="entry name" value="XylB"/>
    <property type="match status" value="1"/>
</dbReference>
<dbReference type="SUPFAM" id="SSF53067">
    <property type="entry name" value="Actin-like ATPase domain"/>
    <property type="match status" value="2"/>
</dbReference>